<keyword evidence="2" id="KW-1185">Reference proteome</keyword>
<reference evidence="1 2" key="1">
    <citation type="submission" date="2018-03" db="EMBL/GenBank/DDBJ databases">
        <title>Bioinformatic expansion and discovery of thiopeptide antibiotics.</title>
        <authorList>
            <person name="Schwalen C.J."/>
            <person name="Hudson G.A."/>
            <person name="Mitchell D.A."/>
        </authorList>
    </citation>
    <scope>NUCLEOTIDE SEQUENCE [LARGE SCALE GENOMIC DNA]</scope>
    <source>
        <strain evidence="1 2">NRRL 8041</strain>
    </source>
</reference>
<evidence type="ECO:0000313" key="2">
    <source>
        <dbReference type="Proteomes" id="UP000248333"/>
    </source>
</evidence>
<evidence type="ECO:0000313" key="1">
    <source>
        <dbReference type="EMBL" id="PYC66189.1"/>
    </source>
</evidence>
<sequence length="130" mass="14447">MATWADLKSYARSNYKISDEQQDLIKLVFETGNLRSQAVLLCHVTLADADEDWVQIESPFGELNSVNLVQALREVGNTLCGGVSVVGDMVTFRHAVPLLNLNINEFERPLALVTSTADRLEHLLTGADRY</sequence>
<comment type="caution">
    <text evidence="1">The sequence shown here is derived from an EMBL/GenBank/DDBJ whole genome shotgun (WGS) entry which is preliminary data.</text>
</comment>
<accession>A0A318NDC2</accession>
<protein>
    <recommendedName>
        <fullName evidence="3">YbjN domain-containing protein</fullName>
    </recommendedName>
</protein>
<dbReference type="Proteomes" id="UP000248333">
    <property type="component" value="Unassembled WGS sequence"/>
</dbReference>
<dbReference type="SUPFAM" id="SSF69635">
    <property type="entry name" value="Type III secretory system chaperone-like"/>
    <property type="match status" value="1"/>
</dbReference>
<organism evidence="1 2">
    <name type="scientific">Micromonospora arborensis</name>
    <dbReference type="NCBI Taxonomy" id="2116518"/>
    <lineage>
        <taxon>Bacteria</taxon>
        <taxon>Bacillati</taxon>
        <taxon>Actinomycetota</taxon>
        <taxon>Actinomycetes</taxon>
        <taxon>Micromonosporales</taxon>
        <taxon>Micromonosporaceae</taxon>
        <taxon>Micromonospora</taxon>
    </lineage>
</organism>
<dbReference type="Gene3D" id="3.30.1460.10">
    <property type="match status" value="1"/>
</dbReference>
<name>A0A318NDC2_9ACTN</name>
<dbReference type="RefSeq" id="WP_110566336.1">
    <property type="nucleotide sequence ID" value="NZ_PYBV01000036.1"/>
</dbReference>
<proteinExistence type="predicted"/>
<dbReference type="AlphaFoldDB" id="A0A318NDC2"/>
<gene>
    <name evidence="1" type="ORF">C7C45_26045</name>
</gene>
<evidence type="ECO:0008006" key="3">
    <source>
        <dbReference type="Google" id="ProtNLM"/>
    </source>
</evidence>
<dbReference type="OrthoDB" id="3295813at2"/>
<dbReference type="EMBL" id="PYBV01000036">
    <property type="protein sequence ID" value="PYC66189.1"/>
    <property type="molecule type" value="Genomic_DNA"/>
</dbReference>